<evidence type="ECO:0000313" key="1">
    <source>
        <dbReference type="EMBL" id="NYT47243.1"/>
    </source>
</evidence>
<dbReference type="EMBL" id="JACCHS010000110">
    <property type="protein sequence ID" value="NYT47243.1"/>
    <property type="molecule type" value="Genomic_DNA"/>
</dbReference>
<reference evidence="1 2" key="1">
    <citation type="submission" date="2020-05" db="EMBL/GenBank/DDBJ databases">
        <title>Horizontal transmission and recombination maintain forever young bacterial symbiont genomes.</title>
        <authorList>
            <person name="Russell S.L."/>
            <person name="Pepper-Tunick E."/>
            <person name="Svedberg J."/>
            <person name="Byrne A."/>
            <person name="Ruelas Castillo J."/>
            <person name="Vollmers C."/>
            <person name="Beinart R.A."/>
            <person name="Corbett-Detig R."/>
        </authorList>
    </citation>
    <scope>NUCLEOTIDE SEQUENCE [LARGE SCALE GENOMIC DNA]</scope>
    <source>
        <strain evidence="1">4727-3</strain>
    </source>
</reference>
<sequence length="66" mass="7427">MTYTRDYETKGQPLIRLGGSIGVVNATTENFNMSAEQIMKDETFIDRHNAESGVFCLVPDELDIPF</sequence>
<name>A0A7Z0SD51_9GAMM</name>
<proteinExistence type="predicted"/>
<protein>
    <submittedName>
        <fullName evidence="1">Uncharacterized protein</fullName>
    </submittedName>
</protein>
<comment type="caution">
    <text evidence="1">The sequence shown here is derived from an EMBL/GenBank/DDBJ whole genome shotgun (WGS) entry which is preliminary data.</text>
</comment>
<accession>A0A7Z0SD51</accession>
<evidence type="ECO:0000313" key="2">
    <source>
        <dbReference type="Proteomes" id="UP000537890"/>
    </source>
</evidence>
<organism evidence="1 2">
    <name type="scientific">Candidatus Methanofishera endochildressiae</name>
    <dbReference type="NCBI Taxonomy" id="2738884"/>
    <lineage>
        <taxon>Bacteria</taxon>
        <taxon>Pseudomonadati</taxon>
        <taxon>Pseudomonadota</taxon>
        <taxon>Gammaproteobacteria</taxon>
        <taxon>Candidatus Methanofishera</taxon>
    </lineage>
</organism>
<dbReference type="Proteomes" id="UP000537890">
    <property type="component" value="Unassembled WGS sequence"/>
</dbReference>
<gene>
    <name evidence="1" type="ORF">H0A75_06350</name>
</gene>
<dbReference type="AlphaFoldDB" id="A0A7Z0SD51"/>